<dbReference type="GO" id="GO:0000978">
    <property type="term" value="F:RNA polymerase II cis-regulatory region sequence-specific DNA binding"/>
    <property type="evidence" value="ECO:0007669"/>
    <property type="project" value="Ensembl"/>
</dbReference>
<feature type="region of interest" description="Disordered" evidence="15">
    <location>
        <begin position="1825"/>
        <end position="1847"/>
    </location>
</feature>
<reference evidence="19" key="2">
    <citation type="submission" date="2025-09" db="UniProtKB">
        <authorList>
            <consortium name="Ensembl"/>
        </authorList>
    </citation>
    <scope>IDENTIFICATION</scope>
</reference>
<accession>A0A3B3S1W9</accession>
<keyword evidence="11" id="KW-0804">Transcription</keyword>
<feature type="compositionally biased region" description="Basic and acidic residues" evidence="15">
    <location>
        <begin position="1070"/>
        <end position="1080"/>
    </location>
</feature>
<dbReference type="SMART" id="SM00297">
    <property type="entry name" value="BROMO"/>
    <property type="match status" value="1"/>
</dbReference>
<dbReference type="InterPro" id="IPR018501">
    <property type="entry name" value="DDT_dom"/>
</dbReference>
<dbReference type="GO" id="GO:0140751">
    <property type="term" value="F:histone octamer slider activity"/>
    <property type="evidence" value="ECO:0007669"/>
    <property type="project" value="Ensembl"/>
</dbReference>
<feature type="domain" description="PHD-type" evidence="17">
    <location>
        <begin position="250"/>
        <end position="297"/>
    </location>
</feature>
<keyword evidence="3" id="KW-0479">Metal-binding</keyword>
<feature type="compositionally biased region" description="Basic and acidic residues" evidence="15">
    <location>
        <begin position="655"/>
        <end position="671"/>
    </location>
</feature>
<evidence type="ECO:0000259" key="17">
    <source>
        <dbReference type="PROSITE" id="PS50016"/>
    </source>
</evidence>
<keyword evidence="6" id="KW-0862">Zinc</keyword>
<dbReference type="InterPro" id="IPR036427">
    <property type="entry name" value="Bromodomain-like_sf"/>
</dbReference>
<dbReference type="InterPro" id="IPR038028">
    <property type="entry name" value="BPTF"/>
</dbReference>
<dbReference type="InterPro" id="IPR019786">
    <property type="entry name" value="Zinc_finger_PHD-type_CS"/>
</dbReference>
<dbReference type="PANTHER" id="PTHR45975">
    <property type="entry name" value="NUCLEOSOME-REMODELING FACTOR SUBUNIT BPTF"/>
    <property type="match status" value="1"/>
</dbReference>
<feature type="compositionally biased region" description="Basic and acidic residues" evidence="15">
    <location>
        <begin position="1996"/>
        <end position="2012"/>
    </location>
</feature>
<feature type="region of interest" description="Disordered" evidence="15">
    <location>
        <begin position="1996"/>
        <end position="2020"/>
    </location>
</feature>
<dbReference type="Pfam" id="PF02791">
    <property type="entry name" value="DDT"/>
    <property type="match status" value="1"/>
</dbReference>
<feature type="domain" description="PHD-type" evidence="17">
    <location>
        <begin position="2123"/>
        <end position="2174"/>
    </location>
</feature>
<dbReference type="Pfam" id="PF00439">
    <property type="entry name" value="Bromodomain"/>
    <property type="match status" value="1"/>
</dbReference>
<feature type="compositionally biased region" description="Polar residues" evidence="15">
    <location>
        <begin position="48"/>
        <end position="61"/>
    </location>
</feature>
<keyword evidence="4" id="KW-0677">Repeat</keyword>
<dbReference type="GeneTree" id="ENSGT00940000154830"/>
<dbReference type="Proteomes" id="UP000261540">
    <property type="component" value="Unplaced"/>
</dbReference>
<feature type="region of interest" description="Disordered" evidence="15">
    <location>
        <begin position="866"/>
        <end position="886"/>
    </location>
</feature>
<evidence type="ECO:0000256" key="15">
    <source>
        <dbReference type="SAM" id="MobiDB-lite"/>
    </source>
</evidence>
<dbReference type="SUPFAM" id="SSF47370">
    <property type="entry name" value="Bromodomain"/>
    <property type="match status" value="1"/>
</dbReference>
<evidence type="ECO:0000256" key="2">
    <source>
        <dbReference type="ARBA" id="ARBA00022553"/>
    </source>
</evidence>
<keyword evidence="20" id="KW-1185">Reference proteome</keyword>
<dbReference type="GO" id="GO:0021999">
    <property type="term" value="P:neural plate anterior/posterior regionalization"/>
    <property type="evidence" value="ECO:0007669"/>
    <property type="project" value="Ensembl"/>
</dbReference>
<evidence type="ECO:0000256" key="13">
    <source>
        <dbReference type="PROSITE-ProRule" id="PRU00035"/>
    </source>
</evidence>
<feature type="compositionally biased region" description="Acidic residues" evidence="15">
    <location>
        <begin position="35"/>
        <end position="45"/>
    </location>
</feature>
<keyword evidence="5 14" id="KW-0863">Zinc-finger</keyword>
<dbReference type="PANTHER" id="PTHR45975:SF2">
    <property type="entry name" value="NUCLEOSOME-REMODELING FACTOR SUBUNIT BPTF"/>
    <property type="match status" value="1"/>
</dbReference>
<feature type="compositionally biased region" description="Polar residues" evidence="15">
    <location>
        <begin position="1167"/>
        <end position="1176"/>
    </location>
</feature>
<dbReference type="InterPro" id="IPR011011">
    <property type="entry name" value="Znf_FYVE_PHD"/>
</dbReference>
<dbReference type="InterPro" id="IPR001965">
    <property type="entry name" value="Znf_PHD"/>
</dbReference>
<keyword evidence="10 13" id="KW-0103">Bromodomain</keyword>
<dbReference type="PROSITE" id="PS50016">
    <property type="entry name" value="ZF_PHD_2"/>
    <property type="match status" value="2"/>
</dbReference>
<keyword evidence="9" id="KW-0175">Coiled coil</keyword>
<feature type="region of interest" description="Disordered" evidence="15">
    <location>
        <begin position="1927"/>
        <end position="1959"/>
    </location>
</feature>
<evidence type="ECO:0000259" key="16">
    <source>
        <dbReference type="PROSITE" id="PS50014"/>
    </source>
</evidence>
<proteinExistence type="predicted"/>
<keyword evidence="12" id="KW-0539">Nucleus</keyword>
<dbReference type="PROSITE" id="PS01359">
    <property type="entry name" value="ZF_PHD_1"/>
    <property type="match status" value="2"/>
</dbReference>
<evidence type="ECO:0000256" key="10">
    <source>
        <dbReference type="ARBA" id="ARBA00023117"/>
    </source>
</evidence>
<evidence type="ECO:0000259" key="18">
    <source>
        <dbReference type="PROSITE" id="PS50827"/>
    </source>
</evidence>
<feature type="region of interest" description="Disordered" evidence="15">
    <location>
        <begin position="1"/>
        <end position="21"/>
    </location>
</feature>
<protein>
    <submittedName>
        <fullName evidence="19">Bromodomain PHD finger transcription factor</fullName>
    </submittedName>
</protein>
<dbReference type="Gene3D" id="3.30.40.10">
    <property type="entry name" value="Zinc/RING finger domain, C3HC4 (zinc finger)"/>
    <property type="match status" value="2"/>
</dbReference>
<feature type="compositionally biased region" description="Low complexity" evidence="15">
    <location>
        <begin position="1244"/>
        <end position="1257"/>
    </location>
</feature>
<dbReference type="SMART" id="SM00249">
    <property type="entry name" value="PHD"/>
    <property type="match status" value="2"/>
</dbReference>
<dbReference type="STRING" id="1676925.ENSPKIP00000024712"/>
<evidence type="ECO:0000256" key="6">
    <source>
        <dbReference type="ARBA" id="ARBA00022833"/>
    </source>
</evidence>
<evidence type="ECO:0000256" key="8">
    <source>
        <dbReference type="ARBA" id="ARBA00023015"/>
    </source>
</evidence>
<dbReference type="FunFam" id="1.20.920.10:FF:000018">
    <property type="entry name" value="nucleosome-remodeling factor subunit BPTF isoform X1"/>
    <property type="match status" value="1"/>
</dbReference>
<feature type="compositionally biased region" description="Low complexity" evidence="15">
    <location>
        <begin position="1708"/>
        <end position="1722"/>
    </location>
</feature>
<dbReference type="CDD" id="cd15560">
    <property type="entry name" value="PHD2_3_BPTF"/>
    <property type="match status" value="1"/>
</dbReference>
<dbReference type="InterPro" id="IPR019787">
    <property type="entry name" value="Znf_PHD-finger"/>
</dbReference>
<feature type="compositionally biased region" description="Low complexity" evidence="15">
    <location>
        <begin position="2073"/>
        <end position="2091"/>
    </location>
</feature>
<dbReference type="InterPro" id="IPR001487">
    <property type="entry name" value="Bromodomain"/>
</dbReference>
<feature type="compositionally biased region" description="Polar residues" evidence="15">
    <location>
        <begin position="981"/>
        <end position="998"/>
    </location>
</feature>
<dbReference type="FunFam" id="3.30.40.10:FF:000048">
    <property type="entry name" value="nucleosome-remodeling factor subunit BPTF isoform X1"/>
    <property type="match status" value="1"/>
</dbReference>
<reference evidence="19" key="1">
    <citation type="submission" date="2025-08" db="UniProtKB">
        <authorList>
            <consortium name="Ensembl"/>
        </authorList>
    </citation>
    <scope>IDENTIFICATION</scope>
</reference>
<dbReference type="SMART" id="SM00571">
    <property type="entry name" value="DDT"/>
    <property type="match status" value="1"/>
</dbReference>
<dbReference type="PRINTS" id="PR00503">
    <property type="entry name" value="BROMODOMAIN"/>
</dbReference>
<dbReference type="PROSITE" id="PS00633">
    <property type="entry name" value="BROMODOMAIN_1"/>
    <property type="match status" value="1"/>
</dbReference>
<feature type="compositionally biased region" description="Basic and acidic residues" evidence="15">
    <location>
        <begin position="733"/>
        <end position="747"/>
    </location>
</feature>
<feature type="region of interest" description="Disordered" evidence="15">
    <location>
        <begin position="1058"/>
        <end position="1080"/>
    </location>
</feature>
<feature type="region of interest" description="Disordered" evidence="15">
    <location>
        <begin position="2064"/>
        <end position="2114"/>
    </location>
</feature>
<evidence type="ECO:0000256" key="9">
    <source>
        <dbReference type="ARBA" id="ARBA00023054"/>
    </source>
</evidence>
<name>A0A3B3S1W9_9TELE</name>
<feature type="compositionally biased region" description="Polar residues" evidence="15">
    <location>
        <begin position="939"/>
        <end position="966"/>
    </location>
</feature>
<dbReference type="GO" id="GO:0045892">
    <property type="term" value="P:negative regulation of DNA-templated transcription"/>
    <property type="evidence" value="ECO:0007669"/>
    <property type="project" value="UniProtKB-ARBA"/>
</dbReference>
<sequence length="2302" mass="252579">PQSEEEISEDDLIGEATTDDELEALDEQSDYLEELQDDDDYDDDASYCTDSSFRSHSTYGSTPGRRRARVLRPHPPVFEEKEEVPPLELPRCSEDLLVPAEHLMTVAAIYEVLRNFGSVLRLTPFRFEDFCAALAGPEQCTLLAETHIALLRAILREEDGSGTTFGPTDLKDSVNSTLYFIDGMTWPEVVRAYCESDAEYRHVLPYQEVEDYPYGPLESKLQVLQFLADQFLTTNVAREELMSEGTVQYDDHCRSCHRLGDLLCCETCSAVYHLECVQPPLEAVPAGEWQCEVCKAHQVPGVSDCVASSQQIRPYVRQEPIGFDRNGRKYWFLHRRIFEEGDQKKRTWYYSTKRQLSELVACLDKDHWEKELWHTLEELWEEVHAHMEITEELTEKARGSTPSYLAAANGTRPGSGTGADSRNLNSWSQMLESSSFFVTDEGQDDSNGLAEGMGVDRVSQTPTPTSTRMVTRLRNPDSKLSLQRVQQGSASQDNGRASKEVGRLDSGVKESAGFKLGQEGKYRVFQNQYSSNTLALNKHQHREDHDKRRHLTHKFCMSQAGEFKWNGSVHGSKVLTISTLRLTIIQLENNIPAPFMHPNWASHRSNWIKAVQMCSRAREFALALSILECAIKPVVMLPVWKDALGHTRLHRMTSIEREEKEKTKKKERKLEEEETMQQATWVKYTFPIKHQVWKQKGEEYRVTGYGGWSWVSKTHVPRFVPRLPGNTNVNYRKALEGESKREEDRKSPRGSPESPISGKKEEGGEGVAGLSRDEPLDKIDIKAEGETSSTSPLDVDAKKEEDKGDVVEKFFCADVVNVSEGFQLRTAYKRKVKASRLDGLLERRVHQFTLEEKQRYERFRGQTATQVESGAGGPDQHGSVAGDGQVGVTSMKVGSLVVPSAVNSGTASAAGTEKQVSQEEEEKQSKESSGPGSPVKEVNCQSKQEDSTSQNSQAIGSPSSACNDQNVSEDRCVPEYESINERNGGSTALPSTMSTPSPELNVGSLKGTDILPGLNSESKSELTVGTLEFSKYQKSAGTEKVHCPEDWKLGPVFTGQNGEENGCLQDESMDVDKSGDDESAVKSQLPLGVQVNGDDSLQNKTLLDCTLPLEASSKLDFDKDIEEKGANQNSGNEIKVLPAQDAVKLLMNGDLLSHQSSSHSIVDKKSNTTLSNTEYSPAQKVPRLENSVKELASSSGTLLNSDVSSVISRASEECDDTKKDCVGEGDESVALKLASSTVPPAGQSSLSNSVSLSNHSSEPTSVTSNDEAPKTTITQVTTTMTTITTTISKAVAVSKDSGGTPAVVSISENKALSMLTTTSTTVTTTVTGGGATTMTVSREYSTKDRVRLLRFSRSKKARSGTALPSYRKFVTKSSKKSIFVLPNDELRKLARQGGIREVPIFNYNAKPALDIWPYPSPRPTFSITWRYRLQTVRSLAGVSLMLRLLWACLRWDDMAVRAPIFYNIVRVRKGLRSSALRPKKLDSPRQMGPVVLEKWVTEEELELWEIRAFAERVDREKASAADQAKKRLELQKPASGSATPVSTPQKVLVGSLTGAVTPGSKLVLTSKVGSPAVTFQQGKNFQQTFASWVKQGQSSPGMVQQKVLGIIPSSTTGGTHGFTSIQPRSTTVGLRPGAVALTPPQMVPGGAQIRPGMAVIRSPLQQSTGLNKTIISTPLVVQPGLLPTGQLVRGAPCSPATSAQSTPPRPPAMTSAASTSPGSAPQTPRPQQGQVRLTLAQLTQLTQGGGGQGLTVVIQGQGQTTGQLQLIPQGVTVIPGPGQQLMQAAMPNGQLQRFLFTPAPPTTPTTVATPTAVPTPTTVAVPAPTTTATPPAPQALQPAAPSTQADPLAAPPQMVAPNLALTSAPPPLPTTAAVPLPSTQIQVKGVLAAPTPAQAPLGQPGLVVMRQALPQTPLHLGLRLQPQQIRPKQPIPIQPGPGLGATQAASGQKQPEVRQERGGSVKLQVGVTMTTTSLCIMIVCSQVMKFILDKIEKDEKQATRKRRRDEAGEPKRSKQSSSRLSTLLFKHKELLKAEILQKRALLDKDLQLEVQEELRKDLTKLRKEKDKAQAGVAPAPAAALSPSPTSPTLSSQKRKRDDDRDHAKAKKKKMISATSKDARKDTKLYCVCKTPYDESKFYIGCDRCQNWYHGRCVGILQSEATHIDEYVCPQCQSTEDTMTVLSPLTDRDYEGLRRILRSLQAHKMAWPFLEPVDPNDAPDYYGVIKEPMDLATMEERVQKRYYGKLTEFVADVTKIFDNCRYYNPSDSPFYQCAEVLESSFVQKLKAFKASRSHNNKLQSPAS</sequence>
<dbReference type="GO" id="GO:0008270">
    <property type="term" value="F:zinc ion binding"/>
    <property type="evidence" value="ECO:0007669"/>
    <property type="project" value="UniProtKB-KW"/>
</dbReference>
<feature type="region of interest" description="Disordered" evidence="15">
    <location>
        <begin position="903"/>
        <end position="1001"/>
    </location>
</feature>
<feature type="region of interest" description="Disordered" evidence="15">
    <location>
        <begin position="440"/>
        <end position="504"/>
    </location>
</feature>
<feature type="region of interest" description="Disordered" evidence="15">
    <location>
        <begin position="730"/>
        <end position="800"/>
    </location>
</feature>
<dbReference type="PROSITE" id="PS50014">
    <property type="entry name" value="BROMODOMAIN_2"/>
    <property type="match status" value="1"/>
</dbReference>
<dbReference type="PROSITE" id="PS50827">
    <property type="entry name" value="DDT"/>
    <property type="match status" value="1"/>
</dbReference>
<feature type="region of interest" description="Disordered" evidence="15">
    <location>
        <begin position="655"/>
        <end position="674"/>
    </location>
</feature>
<feature type="domain" description="DDT" evidence="18">
    <location>
        <begin position="100"/>
        <end position="160"/>
    </location>
</feature>
<dbReference type="InterPro" id="IPR028941">
    <property type="entry name" value="WHIM2_dom"/>
</dbReference>
<dbReference type="InterPro" id="IPR018359">
    <property type="entry name" value="Bromodomain_CS"/>
</dbReference>
<dbReference type="SUPFAM" id="SSF57903">
    <property type="entry name" value="FYVE/PHD zinc finger"/>
    <property type="match status" value="2"/>
</dbReference>
<evidence type="ECO:0000256" key="11">
    <source>
        <dbReference type="ARBA" id="ARBA00023163"/>
    </source>
</evidence>
<dbReference type="Gene3D" id="1.20.920.10">
    <property type="entry name" value="Bromodomain-like"/>
    <property type="match status" value="1"/>
</dbReference>
<feature type="compositionally biased region" description="Basic and acidic residues" evidence="15">
    <location>
        <begin position="771"/>
        <end position="785"/>
    </location>
</feature>
<evidence type="ECO:0000256" key="5">
    <source>
        <dbReference type="ARBA" id="ARBA00022771"/>
    </source>
</evidence>
<keyword evidence="8" id="KW-0805">Transcription regulation</keyword>
<dbReference type="Pfam" id="PF15613">
    <property type="entry name" value="WSD"/>
    <property type="match status" value="1"/>
</dbReference>
<feature type="region of interest" description="Disordered" evidence="15">
    <location>
        <begin position="1235"/>
        <end position="1272"/>
    </location>
</feature>
<evidence type="ECO:0000256" key="3">
    <source>
        <dbReference type="ARBA" id="ARBA00022723"/>
    </source>
</evidence>
<evidence type="ECO:0000256" key="14">
    <source>
        <dbReference type="PROSITE-ProRule" id="PRU00146"/>
    </source>
</evidence>
<feature type="compositionally biased region" description="Polar residues" evidence="15">
    <location>
        <begin position="478"/>
        <end position="495"/>
    </location>
</feature>
<evidence type="ECO:0000313" key="19">
    <source>
        <dbReference type="Ensembl" id="ENSPKIP00000024712.1"/>
    </source>
</evidence>
<keyword evidence="2" id="KW-0597">Phosphoprotein</keyword>
<dbReference type="Pfam" id="PF00628">
    <property type="entry name" value="PHD"/>
    <property type="match status" value="2"/>
</dbReference>
<keyword evidence="7" id="KW-0156">Chromatin regulator</keyword>
<feature type="compositionally biased region" description="Polar residues" evidence="15">
    <location>
        <begin position="458"/>
        <end position="469"/>
    </location>
</feature>
<dbReference type="GO" id="GO:0045944">
    <property type="term" value="P:positive regulation of transcription by RNA polymerase II"/>
    <property type="evidence" value="ECO:0007669"/>
    <property type="project" value="UniProtKB-ARBA"/>
</dbReference>
<evidence type="ECO:0000256" key="12">
    <source>
        <dbReference type="ARBA" id="ARBA00023242"/>
    </source>
</evidence>
<dbReference type="FunFam" id="3.30.40.10:FF:000036">
    <property type="entry name" value="nucleosome-remodeling factor subunit BPTF isoform X1"/>
    <property type="match status" value="1"/>
</dbReference>
<dbReference type="Ensembl" id="ENSPKIT00000005426.1">
    <property type="protein sequence ID" value="ENSPKIP00000024712.1"/>
    <property type="gene ID" value="ENSPKIG00000007821.1"/>
</dbReference>
<dbReference type="CDD" id="cd05509">
    <property type="entry name" value="Bromo_gcn5_like"/>
    <property type="match status" value="1"/>
</dbReference>
<feature type="region of interest" description="Disordered" evidence="15">
    <location>
        <begin position="1688"/>
        <end position="1730"/>
    </location>
</feature>
<dbReference type="GO" id="GO:0016589">
    <property type="term" value="C:NURF complex"/>
    <property type="evidence" value="ECO:0007669"/>
    <property type="project" value="InterPro"/>
</dbReference>
<feature type="domain" description="Bromo" evidence="16">
    <location>
        <begin position="2200"/>
        <end position="2270"/>
    </location>
</feature>
<comment type="subcellular location">
    <subcellularLocation>
        <location evidence="1">Nucleus</location>
    </subcellularLocation>
</comment>
<feature type="region of interest" description="Disordered" evidence="15">
    <location>
        <begin position="35"/>
        <end position="68"/>
    </location>
</feature>
<feature type="region of interest" description="Disordered" evidence="15">
    <location>
        <begin position="1156"/>
        <end position="1178"/>
    </location>
</feature>
<dbReference type="CDD" id="cd15559">
    <property type="entry name" value="PHD1_BPTF"/>
    <property type="match status" value="1"/>
</dbReference>
<feature type="compositionally biased region" description="Low complexity" evidence="15">
    <location>
        <begin position="1825"/>
        <end position="1845"/>
    </location>
</feature>
<evidence type="ECO:0000256" key="1">
    <source>
        <dbReference type="ARBA" id="ARBA00004123"/>
    </source>
</evidence>
<dbReference type="InterPro" id="IPR013083">
    <property type="entry name" value="Znf_RING/FYVE/PHD"/>
</dbReference>
<evidence type="ECO:0000313" key="20">
    <source>
        <dbReference type="Proteomes" id="UP000261540"/>
    </source>
</evidence>
<evidence type="ECO:0000256" key="4">
    <source>
        <dbReference type="ARBA" id="ARBA00022737"/>
    </source>
</evidence>
<organism evidence="19 20">
    <name type="scientific">Paramormyrops kingsleyae</name>
    <dbReference type="NCBI Taxonomy" id="1676925"/>
    <lineage>
        <taxon>Eukaryota</taxon>
        <taxon>Metazoa</taxon>
        <taxon>Chordata</taxon>
        <taxon>Craniata</taxon>
        <taxon>Vertebrata</taxon>
        <taxon>Euteleostomi</taxon>
        <taxon>Actinopterygii</taxon>
        <taxon>Neopterygii</taxon>
        <taxon>Teleostei</taxon>
        <taxon>Osteoglossocephala</taxon>
        <taxon>Osteoglossomorpha</taxon>
        <taxon>Osteoglossiformes</taxon>
        <taxon>Mormyridae</taxon>
        <taxon>Paramormyrops</taxon>
    </lineage>
</organism>
<evidence type="ECO:0000256" key="7">
    <source>
        <dbReference type="ARBA" id="ARBA00022853"/>
    </source>
</evidence>